<dbReference type="Pfam" id="PF14432">
    <property type="entry name" value="DYW_deaminase"/>
    <property type="match status" value="1"/>
</dbReference>
<dbReference type="FunFam" id="1.25.40.10:FF:000344">
    <property type="entry name" value="Pentatricopeptide repeat-containing protein"/>
    <property type="match status" value="1"/>
</dbReference>
<keyword evidence="1" id="KW-0677">Repeat</keyword>
<feature type="repeat" description="PPR" evidence="2">
    <location>
        <begin position="76"/>
        <end position="110"/>
    </location>
</feature>
<evidence type="ECO:0000256" key="1">
    <source>
        <dbReference type="ARBA" id="ARBA00022737"/>
    </source>
</evidence>
<evidence type="ECO:0000259" key="3">
    <source>
        <dbReference type="Pfam" id="PF14432"/>
    </source>
</evidence>
<dbReference type="HOGENOM" id="CLU_002706_15_1_1"/>
<evidence type="ECO:0000256" key="2">
    <source>
        <dbReference type="PROSITE-ProRule" id="PRU00708"/>
    </source>
</evidence>
<dbReference type="Proteomes" id="UP000001514">
    <property type="component" value="Unassembled WGS sequence"/>
</dbReference>
<dbReference type="GO" id="GO:0009451">
    <property type="term" value="P:RNA modification"/>
    <property type="evidence" value="ECO:0007669"/>
    <property type="project" value="InterPro"/>
</dbReference>
<protein>
    <recommendedName>
        <fullName evidence="3">DYW domain-containing protein</fullName>
    </recommendedName>
</protein>
<feature type="repeat" description="PPR" evidence="2">
    <location>
        <begin position="204"/>
        <end position="234"/>
    </location>
</feature>
<dbReference type="PANTHER" id="PTHR47926:SF454">
    <property type="entry name" value="REPEAT-CONTAINING PROTEIN, PUTATIVE-RELATED"/>
    <property type="match status" value="1"/>
</dbReference>
<feature type="repeat" description="PPR" evidence="2">
    <location>
        <begin position="410"/>
        <end position="440"/>
    </location>
</feature>
<dbReference type="AlphaFoldDB" id="D8RIJ9"/>
<feature type="repeat" description="PPR" evidence="2">
    <location>
        <begin position="239"/>
        <end position="273"/>
    </location>
</feature>
<dbReference type="InterPro" id="IPR002885">
    <property type="entry name" value="PPR_rpt"/>
</dbReference>
<gene>
    <name evidence="4" type="ORF">SELMODRAFT_94128</name>
</gene>
<dbReference type="PROSITE" id="PS51375">
    <property type="entry name" value="PPR"/>
    <property type="match status" value="7"/>
</dbReference>
<accession>D8RIJ9</accession>
<feature type="repeat" description="PPR" evidence="2">
    <location>
        <begin position="441"/>
        <end position="475"/>
    </location>
</feature>
<feature type="repeat" description="PPR" evidence="2">
    <location>
        <begin position="340"/>
        <end position="374"/>
    </location>
</feature>
<dbReference type="EMBL" id="GL377580">
    <property type="protein sequence ID" value="EFJ28102.1"/>
    <property type="molecule type" value="Genomic_DNA"/>
</dbReference>
<feature type="domain" description="DYW" evidence="3">
    <location>
        <begin position="656"/>
        <end position="750"/>
    </location>
</feature>
<dbReference type="GO" id="GO:0003723">
    <property type="term" value="F:RNA binding"/>
    <property type="evidence" value="ECO:0007669"/>
    <property type="project" value="InterPro"/>
</dbReference>
<dbReference type="KEGG" id="smo:SELMODRAFT_94128"/>
<dbReference type="InterPro" id="IPR032867">
    <property type="entry name" value="DYW_dom"/>
</dbReference>
<dbReference type="NCBIfam" id="TIGR00756">
    <property type="entry name" value="PPR"/>
    <property type="match status" value="6"/>
</dbReference>
<evidence type="ECO:0000313" key="4">
    <source>
        <dbReference type="EMBL" id="EFJ28102.1"/>
    </source>
</evidence>
<sequence>MPLPGHLDRVYEHLASIVRACGSSRDLIAGKRIHAHIADANLGNYRFLANLLVEMYGKCGSLHDARRVFDSIHSPNIFSWNLLVVAYTQNGRLREARQCFEKMPGKNVVCWTGLITANAQSGYVLSARGVFEKMPQRNRVTWTAMVWCLVNAGDVIEAKIIHEQLVQMGIAEQLPLAKFIVQMYLSCGSLDEARNLFDLLPSKDVGMWTAVIAAYAKYGRWQEAIKLFETMESRTGPYSVLVWNAIISASFQNGQLKGSLELFWKMRRQGVRPDSLTLATALDTCAASGNLHEGRMVAELVTVYGLQSNDLVNSSLVHMYGKCGSLDDARRVFDGMAHRGPVVWSKMIAAYSEHGHCSEAFVLLKEMESAKMVADASSCVAFLQACGSLLALEAGQEVHGWITMKGLEQDVFVGNALVDMYGKCGSVEEAWAVFDNMKEKNWFSWNFMVEAYCSSGYSTEAIQVFLQMLQEGVKPNAKTFTSVLVACGHAGFIREGILHLVYMSSDYDVVPIAEHYACAVGLLGRSGWVKEAEEYVKKLPDAEASVWDALVTACRIHGDLDRGRSAAESLLECSPHAARSYAVVAGLYDALARSDDAARVRETMTSKGLTEERVTSSILVGNTTCHEFITADTRHKRIQGIHAELEDLGQRIAKDGYAPDASKLLMHERAEEQRQESLFYHSERLAVGLGAIKIRGDCPLRIIRNFRMCADCHTAIKFMSKAMGRTIILRDGSSQLHRFVDGHCACRDYW</sequence>
<reference evidence="4 5" key="1">
    <citation type="journal article" date="2011" name="Science">
        <title>The Selaginella genome identifies genetic changes associated with the evolution of vascular plants.</title>
        <authorList>
            <person name="Banks J.A."/>
            <person name="Nishiyama T."/>
            <person name="Hasebe M."/>
            <person name="Bowman J.L."/>
            <person name="Gribskov M."/>
            <person name="dePamphilis C."/>
            <person name="Albert V.A."/>
            <person name="Aono N."/>
            <person name="Aoyama T."/>
            <person name="Ambrose B.A."/>
            <person name="Ashton N.W."/>
            <person name="Axtell M.J."/>
            <person name="Barker E."/>
            <person name="Barker M.S."/>
            <person name="Bennetzen J.L."/>
            <person name="Bonawitz N.D."/>
            <person name="Chapple C."/>
            <person name="Cheng C."/>
            <person name="Correa L.G."/>
            <person name="Dacre M."/>
            <person name="DeBarry J."/>
            <person name="Dreyer I."/>
            <person name="Elias M."/>
            <person name="Engstrom E.M."/>
            <person name="Estelle M."/>
            <person name="Feng L."/>
            <person name="Finet C."/>
            <person name="Floyd S.K."/>
            <person name="Frommer W.B."/>
            <person name="Fujita T."/>
            <person name="Gramzow L."/>
            <person name="Gutensohn M."/>
            <person name="Harholt J."/>
            <person name="Hattori M."/>
            <person name="Heyl A."/>
            <person name="Hirai T."/>
            <person name="Hiwatashi Y."/>
            <person name="Ishikawa M."/>
            <person name="Iwata M."/>
            <person name="Karol K.G."/>
            <person name="Koehler B."/>
            <person name="Kolukisaoglu U."/>
            <person name="Kubo M."/>
            <person name="Kurata T."/>
            <person name="Lalonde S."/>
            <person name="Li K."/>
            <person name="Li Y."/>
            <person name="Litt A."/>
            <person name="Lyons E."/>
            <person name="Manning G."/>
            <person name="Maruyama T."/>
            <person name="Michael T.P."/>
            <person name="Mikami K."/>
            <person name="Miyazaki S."/>
            <person name="Morinaga S."/>
            <person name="Murata T."/>
            <person name="Mueller-Roeber B."/>
            <person name="Nelson D.R."/>
            <person name="Obara M."/>
            <person name="Oguri Y."/>
            <person name="Olmstead R.G."/>
            <person name="Onodera N."/>
            <person name="Petersen B.L."/>
            <person name="Pils B."/>
            <person name="Prigge M."/>
            <person name="Rensing S.A."/>
            <person name="Riano-Pachon D.M."/>
            <person name="Roberts A.W."/>
            <person name="Sato Y."/>
            <person name="Scheller H.V."/>
            <person name="Schulz B."/>
            <person name="Schulz C."/>
            <person name="Shakirov E.V."/>
            <person name="Shibagaki N."/>
            <person name="Shinohara N."/>
            <person name="Shippen D.E."/>
            <person name="Soerensen I."/>
            <person name="Sotooka R."/>
            <person name="Sugimoto N."/>
            <person name="Sugita M."/>
            <person name="Sumikawa N."/>
            <person name="Tanurdzic M."/>
            <person name="Theissen G."/>
            <person name="Ulvskov P."/>
            <person name="Wakazuki S."/>
            <person name="Weng J.K."/>
            <person name="Willats W.W."/>
            <person name="Wipf D."/>
            <person name="Wolf P.G."/>
            <person name="Yang L."/>
            <person name="Zimmer A.D."/>
            <person name="Zhu Q."/>
            <person name="Mitros T."/>
            <person name="Hellsten U."/>
            <person name="Loque D."/>
            <person name="Otillar R."/>
            <person name="Salamov A."/>
            <person name="Schmutz J."/>
            <person name="Shapiro H."/>
            <person name="Lindquist E."/>
            <person name="Lucas S."/>
            <person name="Rokhsar D."/>
            <person name="Grigoriev I.V."/>
        </authorList>
    </citation>
    <scope>NUCLEOTIDE SEQUENCE [LARGE SCALE GENOMIC DNA]</scope>
</reference>
<dbReference type="InterPro" id="IPR046960">
    <property type="entry name" value="PPR_At4g14850-like_plant"/>
</dbReference>
<keyword evidence="5" id="KW-1185">Reference proteome</keyword>
<dbReference type="Gene3D" id="1.25.40.10">
    <property type="entry name" value="Tetratricopeptide repeat domain"/>
    <property type="match status" value="4"/>
</dbReference>
<dbReference type="InParanoid" id="D8RIJ9"/>
<dbReference type="InterPro" id="IPR011990">
    <property type="entry name" value="TPR-like_helical_dom_sf"/>
</dbReference>
<proteinExistence type="predicted"/>
<dbReference type="GO" id="GO:0008270">
    <property type="term" value="F:zinc ion binding"/>
    <property type="evidence" value="ECO:0007669"/>
    <property type="project" value="InterPro"/>
</dbReference>
<evidence type="ECO:0000313" key="5">
    <source>
        <dbReference type="Proteomes" id="UP000001514"/>
    </source>
</evidence>
<name>D8RIJ9_SELML</name>
<dbReference type="FunFam" id="1.25.40.10:FF:000090">
    <property type="entry name" value="Pentatricopeptide repeat-containing protein, chloroplastic"/>
    <property type="match status" value="1"/>
</dbReference>
<dbReference type="Gramene" id="EFJ28102">
    <property type="protein sequence ID" value="EFJ28102"/>
    <property type="gene ID" value="SELMODRAFT_94128"/>
</dbReference>
<dbReference type="PANTHER" id="PTHR47926">
    <property type="entry name" value="PENTATRICOPEPTIDE REPEAT-CONTAINING PROTEIN"/>
    <property type="match status" value="1"/>
</dbReference>
<dbReference type="Pfam" id="PF01535">
    <property type="entry name" value="PPR"/>
    <property type="match status" value="6"/>
</dbReference>
<dbReference type="eggNOG" id="KOG4197">
    <property type="taxonomic scope" value="Eukaryota"/>
</dbReference>
<dbReference type="SUPFAM" id="SSF48452">
    <property type="entry name" value="TPR-like"/>
    <property type="match status" value="3"/>
</dbReference>
<organism evidence="5">
    <name type="scientific">Selaginella moellendorffii</name>
    <name type="common">Spikemoss</name>
    <dbReference type="NCBI Taxonomy" id="88036"/>
    <lineage>
        <taxon>Eukaryota</taxon>
        <taxon>Viridiplantae</taxon>
        <taxon>Streptophyta</taxon>
        <taxon>Embryophyta</taxon>
        <taxon>Tracheophyta</taxon>
        <taxon>Lycopodiopsida</taxon>
        <taxon>Selaginellales</taxon>
        <taxon>Selaginellaceae</taxon>
        <taxon>Selaginella</taxon>
    </lineage>
</organism>
<dbReference type="Pfam" id="PF13041">
    <property type="entry name" value="PPR_2"/>
    <property type="match status" value="2"/>
</dbReference>
<feature type="repeat" description="PPR" evidence="2">
    <location>
        <begin position="138"/>
        <end position="172"/>
    </location>
</feature>